<dbReference type="InterPro" id="IPR050647">
    <property type="entry name" value="Plant_LRR-RLKs"/>
</dbReference>
<evidence type="ECO:0000256" key="7">
    <source>
        <dbReference type="ARBA" id="ARBA00023170"/>
    </source>
</evidence>
<dbReference type="Pfam" id="PF07714">
    <property type="entry name" value="PK_Tyr_Ser-Thr"/>
    <property type="match status" value="1"/>
</dbReference>
<accession>A0A426XG86</accession>
<dbReference type="GO" id="GO:0033612">
    <property type="term" value="F:receptor serine/threonine kinase binding"/>
    <property type="evidence" value="ECO:0007669"/>
    <property type="project" value="TreeGrafter"/>
</dbReference>
<evidence type="ECO:0000313" key="13">
    <source>
        <dbReference type="Proteomes" id="UP000287651"/>
    </source>
</evidence>
<dbReference type="AlphaFoldDB" id="A0A426XG86"/>
<dbReference type="InterPro" id="IPR032675">
    <property type="entry name" value="LRR_dom_sf"/>
</dbReference>
<keyword evidence="4" id="KW-0677">Repeat</keyword>
<dbReference type="InterPro" id="IPR011009">
    <property type="entry name" value="Kinase-like_dom_sf"/>
</dbReference>
<sequence>MALVPVFRFVLLFLLAVELELSWGNPEVRALMEVKAALDPEDRILSSWTYEGDPCRGDFEGVACNEHGKVANISLQGKGLTGCISPAVVGLKCLSGLYLHYNAISGKIPREIANLTELSDLYLNVNNLSGSIPVEVGTMTSLQGEFFSHPFLFLSGEEMRQKEKNSDLCYNQLTGSIPTQLGRLKNLSVLALQSNHLSGAIPASLGDLTQLTRLDLSFNRLFGSIPVKLAQIPQLTVLDVRNNSLSGNVPSGLRRLSEGFQYGSNKGLCGVGFALLGVCDSDDPLMPNKPEPFGPDSRGFRPQQIPESANLNSNCNASRCLNSPKSFSGTVIVGIVVVAVGVMVCGLFAFAWYRRRKQKIGSALEVSNSRCSTDQPKEMFRKSASPLISLEYSNGWDPLADGRSGVGFSQEVSQSFRFNLEEVECATQYFSEVNLLRKSNFAATYKGILRDGSIVAIKSINKTSCKTEEAEFLKGLKLLTLLHHENLVSLRGFCCSRGRGECFLVYDFVTNGSLSQYLDVKDNAQRVLDWPTRVSIIKGIAKGIHYLHGNRPNKPSIVHQNISAEKILIDQHFTPRLSGSGLHKLLADDVVFSTLKASAAMGYLAPEYTTVGRFTEKSDVYSFGVIIIQILTGKTNVTRFRPGPDSIKLEDTLDENLHGDFSKPEAAKLVGIAMICMSEMANQRPTMEAVLQQLSISC</sequence>
<comment type="caution">
    <text evidence="12">The sequence shown here is derived from an EMBL/GenBank/DDBJ whole genome shotgun (WGS) entry which is preliminary data.</text>
</comment>
<dbReference type="InterPro" id="IPR001611">
    <property type="entry name" value="Leu-rich_rpt"/>
</dbReference>
<feature type="domain" description="Protein kinase" evidence="11">
    <location>
        <begin position="430"/>
        <end position="696"/>
    </location>
</feature>
<evidence type="ECO:0000256" key="8">
    <source>
        <dbReference type="ARBA" id="ARBA00023180"/>
    </source>
</evidence>
<dbReference type="Gene3D" id="3.30.200.20">
    <property type="entry name" value="Phosphorylase Kinase, domain 1"/>
    <property type="match status" value="1"/>
</dbReference>
<keyword evidence="2" id="KW-0433">Leucine-rich repeat</keyword>
<dbReference type="FunFam" id="3.80.10.10:FF:000379">
    <property type="entry name" value="Protein NSP-INTERACTING KINASE 2"/>
    <property type="match status" value="1"/>
</dbReference>
<organism evidence="12 13">
    <name type="scientific">Ensete ventricosum</name>
    <name type="common">Abyssinian banana</name>
    <name type="synonym">Musa ensete</name>
    <dbReference type="NCBI Taxonomy" id="4639"/>
    <lineage>
        <taxon>Eukaryota</taxon>
        <taxon>Viridiplantae</taxon>
        <taxon>Streptophyta</taxon>
        <taxon>Embryophyta</taxon>
        <taxon>Tracheophyta</taxon>
        <taxon>Spermatophyta</taxon>
        <taxon>Magnoliopsida</taxon>
        <taxon>Liliopsida</taxon>
        <taxon>Zingiberales</taxon>
        <taxon>Musaceae</taxon>
        <taxon>Ensete</taxon>
    </lineage>
</organism>
<evidence type="ECO:0000256" key="4">
    <source>
        <dbReference type="ARBA" id="ARBA00022737"/>
    </source>
</evidence>
<evidence type="ECO:0000256" key="9">
    <source>
        <dbReference type="SAM" id="Phobius"/>
    </source>
</evidence>
<dbReference type="InterPro" id="IPR013210">
    <property type="entry name" value="LRR_N_plant-typ"/>
</dbReference>
<evidence type="ECO:0000259" key="11">
    <source>
        <dbReference type="PROSITE" id="PS50011"/>
    </source>
</evidence>
<evidence type="ECO:0000256" key="1">
    <source>
        <dbReference type="ARBA" id="ARBA00004370"/>
    </source>
</evidence>
<dbReference type="PANTHER" id="PTHR48056:SF37">
    <property type="entry name" value="PROTEIN KINASE DOMAIN-CONTAINING PROTEIN"/>
    <property type="match status" value="1"/>
</dbReference>
<comment type="subcellular location">
    <subcellularLocation>
        <location evidence="1">Membrane</location>
    </subcellularLocation>
</comment>
<evidence type="ECO:0000313" key="12">
    <source>
        <dbReference type="EMBL" id="RRT38499.1"/>
    </source>
</evidence>
<dbReference type="EMBL" id="AMZH03021147">
    <property type="protein sequence ID" value="RRT38499.1"/>
    <property type="molecule type" value="Genomic_DNA"/>
</dbReference>
<dbReference type="PROSITE" id="PS50011">
    <property type="entry name" value="PROTEIN_KINASE_DOM"/>
    <property type="match status" value="1"/>
</dbReference>
<dbReference type="FunFam" id="3.80.10.10:FF:000485">
    <property type="entry name" value="Protein NSP-INTERACTING KINASE 2"/>
    <property type="match status" value="1"/>
</dbReference>
<dbReference type="InterPro" id="IPR001245">
    <property type="entry name" value="Ser-Thr/Tyr_kinase_cat_dom"/>
</dbReference>
<dbReference type="Pfam" id="PF08263">
    <property type="entry name" value="LRRNT_2"/>
    <property type="match status" value="1"/>
</dbReference>
<dbReference type="InterPro" id="IPR000719">
    <property type="entry name" value="Prot_kinase_dom"/>
</dbReference>
<dbReference type="FunFam" id="3.30.200.20:FF:000371">
    <property type="entry name" value="Protein NSP-INTERACTING KINASE 2"/>
    <property type="match status" value="1"/>
</dbReference>
<keyword evidence="3 9" id="KW-0812">Transmembrane</keyword>
<dbReference type="SUPFAM" id="SSF52058">
    <property type="entry name" value="L domain-like"/>
    <property type="match status" value="1"/>
</dbReference>
<evidence type="ECO:0000256" key="6">
    <source>
        <dbReference type="ARBA" id="ARBA00023136"/>
    </source>
</evidence>
<dbReference type="GO" id="GO:0005524">
    <property type="term" value="F:ATP binding"/>
    <property type="evidence" value="ECO:0007669"/>
    <property type="project" value="InterPro"/>
</dbReference>
<keyword evidence="7" id="KW-0675">Receptor</keyword>
<gene>
    <name evidence="12" type="ORF">B296_00024416</name>
</gene>
<feature type="chain" id="PRO_5019493217" description="Protein kinase domain-containing protein" evidence="10">
    <location>
        <begin position="25"/>
        <end position="698"/>
    </location>
</feature>
<protein>
    <recommendedName>
        <fullName evidence="11">Protein kinase domain-containing protein</fullName>
    </recommendedName>
</protein>
<dbReference type="Proteomes" id="UP000287651">
    <property type="component" value="Unassembled WGS sequence"/>
</dbReference>
<keyword evidence="6 9" id="KW-0472">Membrane</keyword>
<evidence type="ECO:0000256" key="5">
    <source>
        <dbReference type="ARBA" id="ARBA00022989"/>
    </source>
</evidence>
<feature type="signal peptide" evidence="10">
    <location>
        <begin position="1"/>
        <end position="24"/>
    </location>
</feature>
<evidence type="ECO:0000256" key="10">
    <source>
        <dbReference type="SAM" id="SignalP"/>
    </source>
</evidence>
<evidence type="ECO:0000256" key="2">
    <source>
        <dbReference type="ARBA" id="ARBA00022614"/>
    </source>
</evidence>
<proteinExistence type="predicted"/>
<keyword evidence="8" id="KW-0325">Glycoprotein</keyword>
<evidence type="ECO:0000256" key="3">
    <source>
        <dbReference type="ARBA" id="ARBA00022692"/>
    </source>
</evidence>
<dbReference type="PANTHER" id="PTHR48056">
    <property type="entry name" value="LRR RECEPTOR-LIKE SERINE/THREONINE-PROTEIN KINASE-RELATED"/>
    <property type="match status" value="1"/>
</dbReference>
<dbReference type="GO" id="GO:0016020">
    <property type="term" value="C:membrane"/>
    <property type="evidence" value="ECO:0007669"/>
    <property type="project" value="UniProtKB-SubCell"/>
</dbReference>
<feature type="transmembrane region" description="Helical" evidence="9">
    <location>
        <begin position="327"/>
        <end position="353"/>
    </location>
</feature>
<dbReference type="SUPFAM" id="SSF56112">
    <property type="entry name" value="Protein kinase-like (PK-like)"/>
    <property type="match status" value="1"/>
</dbReference>
<dbReference type="Gene3D" id="1.10.510.10">
    <property type="entry name" value="Transferase(Phosphotransferase) domain 1"/>
    <property type="match status" value="1"/>
</dbReference>
<keyword evidence="10" id="KW-0732">Signal</keyword>
<keyword evidence="5 9" id="KW-1133">Transmembrane helix</keyword>
<dbReference type="FunFam" id="1.10.510.10:FF:000513">
    <property type="entry name" value="Protein NSP-INTERACTING KINASE 2"/>
    <property type="match status" value="1"/>
</dbReference>
<name>A0A426XG86_ENSVE</name>
<dbReference type="GO" id="GO:0004672">
    <property type="term" value="F:protein kinase activity"/>
    <property type="evidence" value="ECO:0007669"/>
    <property type="project" value="InterPro"/>
</dbReference>
<dbReference type="Pfam" id="PF13855">
    <property type="entry name" value="LRR_8"/>
    <property type="match status" value="1"/>
</dbReference>
<reference evidence="12 13" key="1">
    <citation type="journal article" date="2014" name="Agronomy (Basel)">
        <title>A Draft Genome Sequence for Ensete ventricosum, the Drought-Tolerant Tree Against Hunger.</title>
        <authorList>
            <person name="Harrison J."/>
            <person name="Moore K.A."/>
            <person name="Paszkiewicz K."/>
            <person name="Jones T."/>
            <person name="Grant M."/>
            <person name="Ambacheew D."/>
            <person name="Muzemil S."/>
            <person name="Studholme D.J."/>
        </authorList>
    </citation>
    <scope>NUCLEOTIDE SEQUENCE [LARGE SCALE GENOMIC DNA]</scope>
</reference>
<dbReference type="Gene3D" id="3.80.10.10">
    <property type="entry name" value="Ribonuclease Inhibitor"/>
    <property type="match status" value="2"/>
</dbReference>
<dbReference type="Pfam" id="PF00560">
    <property type="entry name" value="LRR_1"/>
    <property type="match status" value="1"/>
</dbReference>